<feature type="region of interest" description="Disordered" evidence="1">
    <location>
        <begin position="87"/>
        <end position="115"/>
    </location>
</feature>
<gene>
    <name evidence="3" type="ORF">SAMN04515671_2772</name>
</gene>
<protein>
    <submittedName>
        <fullName evidence="3">4-amino-4-deoxy-L-arabinose transferase</fullName>
    </submittedName>
</protein>
<proteinExistence type="predicted"/>
<dbReference type="EMBL" id="LT629710">
    <property type="protein sequence ID" value="SDP04291.1"/>
    <property type="molecule type" value="Genomic_DNA"/>
</dbReference>
<evidence type="ECO:0000256" key="2">
    <source>
        <dbReference type="SAM" id="Phobius"/>
    </source>
</evidence>
<name>A0A1H0PGW1_9ACTN</name>
<feature type="transmembrane region" description="Helical" evidence="2">
    <location>
        <begin position="360"/>
        <end position="377"/>
    </location>
</feature>
<feature type="transmembrane region" description="Helical" evidence="2">
    <location>
        <begin position="29"/>
        <end position="48"/>
    </location>
</feature>
<keyword evidence="3" id="KW-0808">Transferase</keyword>
<feature type="transmembrane region" description="Helical" evidence="2">
    <location>
        <begin position="523"/>
        <end position="542"/>
    </location>
</feature>
<feature type="transmembrane region" description="Helical" evidence="2">
    <location>
        <begin position="263"/>
        <end position="283"/>
    </location>
</feature>
<feature type="transmembrane region" description="Helical" evidence="2">
    <location>
        <begin position="289"/>
        <end position="305"/>
    </location>
</feature>
<feature type="transmembrane region" description="Helical" evidence="2">
    <location>
        <begin position="492"/>
        <end position="511"/>
    </location>
</feature>
<dbReference type="GO" id="GO:0016740">
    <property type="term" value="F:transferase activity"/>
    <property type="evidence" value="ECO:0007669"/>
    <property type="project" value="UniProtKB-KW"/>
</dbReference>
<evidence type="ECO:0000313" key="3">
    <source>
        <dbReference type="EMBL" id="SDP04291.1"/>
    </source>
</evidence>
<feature type="transmembrane region" description="Helical" evidence="2">
    <location>
        <begin position="312"/>
        <end position="328"/>
    </location>
</feature>
<dbReference type="Proteomes" id="UP000198741">
    <property type="component" value="Chromosome I"/>
</dbReference>
<feature type="transmembrane region" description="Helical" evidence="2">
    <location>
        <begin position="397"/>
        <end position="418"/>
    </location>
</feature>
<organism evidence="3 4">
    <name type="scientific">Nakamurella panacisegetis</name>
    <dbReference type="NCBI Taxonomy" id="1090615"/>
    <lineage>
        <taxon>Bacteria</taxon>
        <taxon>Bacillati</taxon>
        <taxon>Actinomycetota</taxon>
        <taxon>Actinomycetes</taxon>
        <taxon>Nakamurellales</taxon>
        <taxon>Nakamurellaceae</taxon>
        <taxon>Nakamurella</taxon>
    </lineage>
</organism>
<keyword evidence="2" id="KW-0472">Membrane</keyword>
<dbReference type="STRING" id="1090615.SAMN04515671_2772"/>
<keyword evidence="2" id="KW-1133">Transmembrane helix</keyword>
<feature type="transmembrane region" description="Helical" evidence="2">
    <location>
        <begin position="132"/>
        <end position="150"/>
    </location>
</feature>
<keyword evidence="2" id="KW-0812">Transmembrane</keyword>
<sequence>MLTGDARSTGTRARTSWLAAAVISVPDRALVFSLCAIVATAITVQLNVFHPYTLFPLLVVLIAATWKLTPPPFAGVPVRWHRRRPHAASVGDGEAPDRAMATGEAGPEVTGDDVPPGEVASPGAGMRQTVRVAWISVAITVLLLLAWMAVQHNYFSELLSVRRDPAIYTLRGIWLMNHASPDVVLPQQLVDIARAVPGVGLDFGGETFRTTRYFQSTTVVPGLIAVAGWFGGVPLLLKADVFIGGMALLSMYAVARRMAGPRLGMLPVAALALSMPMVSFTRVAYTEPLSMIAVMACLLGLWQAALTKRRSMWILAGLGAGCVPVTRIDGWIVVLGALVGIGIWGAFATSAPVRRQIRAGWGWFCLSAFPVAGLGYTDLRFHSPDYLHILAPSYEPLVLASLAAAVLVLVVIVLPGVPRVALWFRRRSTLLGRALMGVVGALIVLVMLRPLYYTGHHITDAPTQTEVRIRQAREGLPSDPTNSYDQESVNWIAWYLGWPAVIMASAAGLWAIREAVRRLRAELVLVVSVIAVNAALYLSVVSITPDQIWAMRRFLPVILPGGLLIMAWGLGQLYDRRAVIAARLAPRLRPRLLTRGVTGLVSVASLLVLAFPIAGWSGLSLFQAREGAGQYDFVQNACTQLENQHVLIVGAIPPMGYYQPTFRNLCNSTVINVPNSTPAKEQAQIAKIVSMWGPQPVKVAVFNVTGVPWASAPPKVPTYQVTYAMWESVLSHPPQHTVTEKTTLWIGTARADGMVVPR</sequence>
<reference evidence="3 4" key="1">
    <citation type="submission" date="2016-10" db="EMBL/GenBank/DDBJ databases">
        <authorList>
            <person name="de Groot N.N."/>
        </authorList>
    </citation>
    <scope>NUCLEOTIDE SEQUENCE [LARGE SCALE GENOMIC DNA]</scope>
    <source>
        <strain evidence="4">P4-7,KCTC 19426,CECT 7604</strain>
    </source>
</reference>
<feature type="transmembrane region" description="Helical" evidence="2">
    <location>
        <begin position="430"/>
        <end position="452"/>
    </location>
</feature>
<feature type="transmembrane region" description="Helical" evidence="2">
    <location>
        <begin position="592"/>
        <end position="616"/>
    </location>
</feature>
<accession>A0A1H0PGW1</accession>
<evidence type="ECO:0000313" key="4">
    <source>
        <dbReference type="Proteomes" id="UP000198741"/>
    </source>
</evidence>
<keyword evidence="4" id="KW-1185">Reference proteome</keyword>
<dbReference type="AlphaFoldDB" id="A0A1H0PGW1"/>
<evidence type="ECO:0000256" key="1">
    <source>
        <dbReference type="SAM" id="MobiDB-lite"/>
    </source>
</evidence>
<feature type="transmembrane region" description="Helical" evidence="2">
    <location>
        <begin position="54"/>
        <end position="74"/>
    </location>
</feature>
<feature type="transmembrane region" description="Helical" evidence="2">
    <location>
        <begin position="223"/>
        <end position="251"/>
    </location>
</feature>
<feature type="transmembrane region" description="Helical" evidence="2">
    <location>
        <begin position="334"/>
        <end position="353"/>
    </location>
</feature>
<feature type="transmembrane region" description="Helical" evidence="2">
    <location>
        <begin position="554"/>
        <end position="571"/>
    </location>
</feature>